<dbReference type="PANTHER" id="PTHR43111">
    <property type="entry name" value="ALDEHYDE DEHYDROGENASE B-RELATED"/>
    <property type="match status" value="1"/>
</dbReference>
<evidence type="ECO:0000313" key="7">
    <source>
        <dbReference type="Proteomes" id="UP000070339"/>
    </source>
</evidence>
<dbReference type="InterPro" id="IPR016163">
    <property type="entry name" value="Ald_DH_C"/>
</dbReference>
<evidence type="ECO:0000259" key="5">
    <source>
        <dbReference type="Pfam" id="PF01575"/>
    </source>
</evidence>
<organism evidence="6 7">
    <name type="scientific">Corynebacterium simulans</name>
    <dbReference type="NCBI Taxonomy" id="146827"/>
    <lineage>
        <taxon>Bacteria</taxon>
        <taxon>Bacillati</taxon>
        <taxon>Actinomycetota</taxon>
        <taxon>Actinomycetes</taxon>
        <taxon>Mycobacteriales</taxon>
        <taxon>Corynebacteriaceae</taxon>
        <taxon>Corynebacterium</taxon>
    </lineage>
</organism>
<dbReference type="Gene3D" id="3.10.129.10">
    <property type="entry name" value="Hotdog Thioesterase"/>
    <property type="match status" value="1"/>
</dbReference>
<evidence type="ECO:0000256" key="3">
    <source>
        <dbReference type="ARBA" id="ARBA00023002"/>
    </source>
</evidence>
<reference evidence="6 7" key="1">
    <citation type="journal article" date="2016" name="Int. J. Syst. Evol. Microbiol.">
        <title>Resolving the Complexity of Human Skin Metagenomes Using Single-Molecule Sequencing.</title>
        <authorList>
            <consortium name="NISC Comparative Sequencing Program"/>
            <person name="Tsai Y.C."/>
            <person name="Conlan S."/>
            <person name="Deming C."/>
            <person name="Segre J.A."/>
            <person name="Kong H.H."/>
            <person name="Korlach J."/>
            <person name="Oh J."/>
        </authorList>
    </citation>
    <scope>NUCLEOTIDE SEQUENCE [LARGE SCALE GENOMIC DNA]</scope>
    <source>
        <strain evidence="6 7">1B08</strain>
    </source>
</reference>
<feature type="domain" description="Aldehyde dehydrogenase" evidence="4">
    <location>
        <begin position="18"/>
        <end position="459"/>
    </location>
</feature>
<sequence>MTNENTAQLVPSFLAGQWVTPDNPSKITDVHDASTGELVARVSAEGLNIAAAVDYARTTGRMGLQALTFHERAIKLKELALYLQEHRDELNELAHKTGANKRDNFVDVDGGISTMFTFSSKGRRELPNSTVIPDGEAEVFSKDGSFIGQHIYTSIPGVAVQINAFNFPVWGMLEKFAPAFIAGVPSIVKPATPTGYVTEACVRLMLDSGILPEGSLQLISGSARDLLDHLDYRDHVAFTGSAATTHALRSHRNVVEGGIQFSAEADSLNAAILGTDVTEDSPEFEAYVKAVFGEMTAKAGQKCTAIRRAIVPQHLVDPVIAALKARLEAKVVPGDPRDTNATMGPLVSVEQREDVATAVRTLVDAGGELICGGPDELEGAFFAPTILRFADSRTPAVHNTEAFGPVVSFIGYETPEEAIELAALGAGSLVASVVTHDPELTAQLGRGIAAHHGRLHFLDRDDAKTSTGHGSPLPHLVHGGPGRAGGGEELGGVRGIKHFMQRTAIQGTPDHLTAITGQWHRGAAVNRVTRADVEASTGTHPFRKDLATLKVGDQFASDLRKVTLEDITAFANETGDTFYAHTDEEAATANPFFPRRVAHGYLLVSWAAGLFVEPAPGPVLANYGLENLRFINPVTYDDSIRIELTAKRITPRVTDDYGEVCWDAALYNQHDELVASYDVLTLVEKVDTIYAQQ</sequence>
<keyword evidence="7" id="KW-1185">Reference proteome</keyword>
<dbReference type="InterPro" id="IPR016162">
    <property type="entry name" value="Ald_DH_N"/>
</dbReference>
<dbReference type="InterPro" id="IPR011966">
    <property type="entry name" value="PaaN-DH"/>
</dbReference>
<keyword evidence="3" id="KW-0560">Oxidoreductase</keyword>
<name>A0ABR5V6Y6_9CORY</name>
<protein>
    <submittedName>
        <fullName evidence="6">Phenylacetic acid degradation protein paaN</fullName>
    </submittedName>
</protein>
<comment type="similarity">
    <text evidence="2">Belongs to the aldehyde dehydrogenase family.</text>
</comment>
<dbReference type="PANTHER" id="PTHR43111:SF1">
    <property type="entry name" value="ALDEHYDE DEHYDROGENASE B-RELATED"/>
    <property type="match status" value="1"/>
</dbReference>
<dbReference type="NCBIfam" id="TIGR02278">
    <property type="entry name" value="PaaN-DH"/>
    <property type="match status" value="1"/>
</dbReference>
<dbReference type="EMBL" id="LTEB01000041">
    <property type="protein sequence ID" value="KXU17018.1"/>
    <property type="molecule type" value="Genomic_DNA"/>
</dbReference>
<dbReference type="SUPFAM" id="SSF53720">
    <property type="entry name" value="ALDH-like"/>
    <property type="match status" value="1"/>
</dbReference>
<dbReference type="InterPro" id="IPR029069">
    <property type="entry name" value="HotDog_dom_sf"/>
</dbReference>
<dbReference type="NCBIfam" id="NF008868">
    <property type="entry name" value="PRK11903.1"/>
    <property type="match status" value="1"/>
</dbReference>
<dbReference type="Pfam" id="PF00171">
    <property type="entry name" value="Aldedh"/>
    <property type="match status" value="1"/>
</dbReference>
<dbReference type="InterPro" id="IPR016161">
    <property type="entry name" value="Ald_DH/histidinol_DH"/>
</dbReference>
<evidence type="ECO:0000259" key="4">
    <source>
        <dbReference type="Pfam" id="PF00171"/>
    </source>
</evidence>
<dbReference type="InterPro" id="IPR002539">
    <property type="entry name" value="MaoC-like_dom"/>
</dbReference>
<dbReference type="RefSeq" id="WP_061925302.1">
    <property type="nucleotide sequence ID" value="NZ_LTEB01000041.1"/>
</dbReference>
<proteinExistence type="inferred from homology"/>
<accession>A0ABR5V6Y6</accession>
<evidence type="ECO:0000256" key="1">
    <source>
        <dbReference type="ARBA" id="ARBA00005254"/>
    </source>
</evidence>
<comment type="caution">
    <text evidence="6">The sequence shown here is derived from an EMBL/GenBank/DDBJ whole genome shotgun (WGS) entry which is preliminary data.</text>
</comment>
<dbReference type="CDD" id="cd07128">
    <property type="entry name" value="ALDH_MaoC-N"/>
    <property type="match status" value="1"/>
</dbReference>
<dbReference type="Pfam" id="PF01575">
    <property type="entry name" value="MaoC_dehydratas"/>
    <property type="match status" value="1"/>
</dbReference>
<evidence type="ECO:0000256" key="2">
    <source>
        <dbReference type="ARBA" id="ARBA00009986"/>
    </source>
</evidence>
<evidence type="ECO:0000313" key="6">
    <source>
        <dbReference type="EMBL" id="KXU17018.1"/>
    </source>
</evidence>
<comment type="similarity">
    <text evidence="1">Belongs to the enoyl-CoA hydratase/isomerase family.</text>
</comment>
<gene>
    <name evidence="6" type="primary">paaN</name>
    <name evidence="6" type="ORF">WM41_2257</name>
</gene>
<dbReference type="Gene3D" id="3.40.605.10">
    <property type="entry name" value="Aldehyde Dehydrogenase, Chain A, domain 1"/>
    <property type="match status" value="1"/>
</dbReference>
<dbReference type="Gene3D" id="3.40.309.10">
    <property type="entry name" value="Aldehyde Dehydrogenase, Chain A, domain 2"/>
    <property type="match status" value="1"/>
</dbReference>
<dbReference type="Proteomes" id="UP000070339">
    <property type="component" value="Unassembled WGS sequence"/>
</dbReference>
<dbReference type="SUPFAM" id="SSF54637">
    <property type="entry name" value="Thioesterase/thiol ester dehydrase-isomerase"/>
    <property type="match status" value="1"/>
</dbReference>
<dbReference type="InterPro" id="IPR015590">
    <property type="entry name" value="Aldehyde_DH_dom"/>
</dbReference>
<feature type="domain" description="MaoC-like" evidence="5">
    <location>
        <begin position="558"/>
        <end position="648"/>
    </location>
</feature>